<evidence type="ECO:0000313" key="1">
    <source>
        <dbReference type="EMBL" id="MFB3166179.1"/>
    </source>
</evidence>
<sequence length="104" mass="11986">MDWTFAQDFHQADRSNHKVDMVIDSSAERKGSVVDMGTIPCFVLGNDMADYEERIENQLDNIPCSCNSFAPSIHDLYNCLIYFYRAWANISSAFFITTHYVTMK</sequence>
<evidence type="ECO:0000313" key="2">
    <source>
        <dbReference type="Proteomes" id="UP001241748"/>
    </source>
</evidence>
<dbReference type="RefSeq" id="WP_306073587.1">
    <property type="nucleotide sequence ID" value="NZ_JAROBZ020000001.1"/>
</dbReference>
<keyword evidence="2" id="KW-1185">Reference proteome</keyword>
<gene>
    <name evidence="1" type="ORF">P5G62_003350</name>
</gene>
<dbReference type="Proteomes" id="UP001241748">
    <property type="component" value="Unassembled WGS sequence"/>
</dbReference>
<name>A0ABV4YPE8_9BACI</name>
<dbReference type="EMBL" id="JAROBZ020000001">
    <property type="protein sequence ID" value="MFB3166179.1"/>
    <property type="molecule type" value="Genomic_DNA"/>
</dbReference>
<protein>
    <submittedName>
        <fullName evidence="1">Uncharacterized protein</fullName>
    </submittedName>
</protein>
<organism evidence="1 2">
    <name type="scientific">Neobacillus driksii</name>
    <dbReference type="NCBI Taxonomy" id="3035913"/>
    <lineage>
        <taxon>Bacteria</taxon>
        <taxon>Bacillati</taxon>
        <taxon>Bacillota</taxon>
        <taxon>Bacilli</taxon>
        <taxon>Bacillales</taxon>
        <taxon>Bacillaceae</taxon>
        <taxon>Neobacillus</taxon>
    </lineage>
</organism>
<accession>A0ABV4YPE8</accession>
<comment type="caution">
    <text evidence="1">The sequence shown here is derived from an EMBL/GenBank/DDBJ whole genome shotgun (WGS) entry which is preliminary data.</text>
</comment>
<proteinExistence type="predicted"/>
<reference evidence="1 2" key="1">
    <citation type="submission" date="2024-05" db="EMBL/GenBank/DDBJ databases">
        <authorList>
            <person name="Venkateswaran K."/>
        </authorList>
    </citation>
    <scope>NUCLEOTIDE SEQUENCE [LARGE SCALE GENOMIC DNA]</scope>
    <source>
        <strain evidence="1 2">179-C4-2-HS</strain>
    </source>
</reference>